<keyword evidence="5" id="KW-1185">Reference proteome</keyword>
<proteinExistence type="inferred from homology"/>
<gene>
    <name evidence="4" type="ORF">CRG98_032037</name>
</gene>
<dbReference type="EMBL" id="PGOL01002492">
    <property type="protein sequence ID" value="PKI47572.1"/>
    <property type="molecule type" value="Genomic_DNA"/>
</dbReference>
<evidence type="ECO:0000313" key="5">
    <source>
        <dbReference type="Proteomes" id="UP000233551"/>
    </source>
</evidence>
<dbReference type="PROSITE" id="PS51752">
    <property type="entry name" value="JACALIN_LECTIN"/>
    <property type="match status" value="2"/>
</dbReference>
<evidence type="ECO:0000256" key="2">
    <source>
        <dbReference type="ARBA" id="ARBA00022734"/>
    </source>
</evidence>
<keyword evidence="2" id="KW-0430">Lectin</keyword>
<dbReference type="STRING" id="22663.A0A2I0IU99"/>
<dbReference type="AlphaFoldDB" id="A0A2I0IU99"/>
<dbReference type="Pfam" id="PF01419">
    <property type="entry name" value="Jacalin"/>
    <property type="match status" value="1"/>
</dbReference>
<evidence type="ECO:0000256" key="1">
    <source>
        <dbReference type="ARBA" id="ARBA00006568"/>
    </source>
</evidence>
<accession>A0A2I0IU99</accession>
<dbReference type="GO" id="GO:0030246">
    <property type="term" value="F:carbohydrate binding"/>
    <property type="evidence" value="ECO:0007669"/>
    <property type="project" value="UniProtKB-KW"/>
</dbReference>
<organism evidence="4 5">
    <name type="scientific">Punica granatum</name>
    <name type="common">Pomegranate</name>
    <dbReference type="NCBI Taxonomy" id="22663"/>
    <lineage>
        <taxon>Eukaryota</taxon>
        <taxon>Viridiplantae</taxon>
        <taxon>Streptophyta</taxon>
        <taxon>Embryophyta</taxon>
        <taxon>Tracheophyta</taxon>
        <taxon>Spermatophyta</taxon>
        <taxon>Magnoliopsida</taxon>
        <taxon>eudicotyledons</taxon>
        <taxon>Gunneridae</taxon>
        <taxon>Pentapetalae</taxon>
        <taxon>rosids</taxon>
        <taxon>malvids</taxon>
        <taxon>Myrtales</taxon>
        <taxon>Lythraceae</taxon>
        <taxon>Punica</taxon>
    </lineage>
</organism>
<dbReference type="PANTHER" id="PTHR47293:SF68">
    <property type="entry name" value="JACALIN-RELATED LECTIN 3"/>
    <property type="match status" value="1"/>
</dbReference>
<dbReference type="SUPFAM" id="SSF51101">
    <property type="entry name" value="Mannose-binding lectins"/>
    <property type="match status" value="2"/>
</dbReference>
<evidence type="ECO:0000313" key="4">
    <source>
        <dbReference type="EMBL" id="PKI47572.1"/>
    </source>
</evidence>
<dbReference type="CDD" id="cd09612">
    <property type="entry name" value="Jacalin"/>
    <property type="match status" value="1"/>
</dbReference>
<comment type="similarity">
    <text evidence="1">Belongs to the jacalin lectin family.</text>
</comment>
<dbReference type="Proteomes" id="UP000233551">
    <property type="component" value="Unassembled WGS sequence"/>
</dbReference>
<sequence>MDIRQINVVSSASVIESISVLYDNYGYPLGPFTHGRAAGDEKHTIKLDYPHEYLTSISGYIDKVSGKERVRSLTFQSNKRKYGPFGEENGRHFPVQWNSGKIMGFCGTVTDDSQLESIRAHLEPVSHRHPFRNAGPFGDEGGRQWDDGKKSNLRKIVLSWGRVINSIRSN</sequence>
<comment type="caution">
    <text evidence="4">The sequence shown here is derived from an EMBL/GenBank/DDBJ whole genome shotgun (WGS) entry which is preliminary data.</text>
</comment>
<feature type="domain" description="Jacalin-type lectin" evidence="3">
    <location>
        <begin position="1"/>
        <end position="124"/>
    </location>
</feature>
<dbReference type="SMART" id="SM00915">
    <property type="entry name" value="Jacalin"/>
    <property type="match status" value="1"/>
</dbReference>
<dbReference type="Gene3D" id="2.100.10.30">
    <property type="entry name" value="Jacalin-like lectin domain"/>
    <property type="match status" value="2"/>
</dbReference>
<reference evidence="4 5" key="1">
    <citation type="submission" date="2017-11" db="EMBL/GenBank/DDBJ databases">
        <title>De-novo sequencing of pomegranate (Punica granatum L.) genome.</title>
        <authorList>
            <person name="Akparov Z."/>
            <person name="Amiraslanov A."/>
            <person name="Hajiyeva S."/>
            <person name="Abbasov M."/>
            <person name="Kaur K."/>
            <person name="Hamwieh A."/>
            <person name="Solovyev V."/>
            <person name="Salamov A."/>
            <person name="Braich B."/>
            <person name="Kosarev P."/>
            <person name="Mahmoud A."/>
            <person name="Hajiyev E."/>
            <person name="Babayeva S."/>
            <person name="Izzatullayeva V."/>
            <person name="Mammadov A."/>
            <person name="Mammadov A."/>
            <person name="Sharifova S."/>
            <person name="Ojaghi J."/>
            <person name="Eynullazada K."/>
            <person name="Bayramov B."/>
            <person name="Abdulazimova A."/>
            <person name="Shahmuradov I."/>
        </authorList>
    </citation>
    <scope>NUCLEOTIDE SEQUENCE [LARGE SCALE GENOMIC DNA]</scope>
    <source>
        <strain evidence="5">cv. AG2017</strain>
        <tissue evidence="4">Leaf</tissue>
    </source>
</reference>
<feature type="domain" description="Jacalin-type lectin" evidence="3">
    <location>
        <begin position="131"/>
        <end position="170"/>
    </location>
</feature>
<evidence type="ECO:0000259" key="3">
    <source>
        <dbReference type="PROSITE" id="PS51752"/>
    </source>
</evidence>
<name>A0A2I0IU99_PUNGR</name>
<dbReference type="PANTHER" id="PTHR47293">
    <property type="entry name" value="JACALIN-RELATED LECTIN 3"/>
    <property type="match status" value="1"/>
</dbReference>
<protein>
    <recommendedName>
        <fullName evidence="3">Jacalin-type lectin domain-containing protein</fullName>
    </recommendedName>
</protein>
<dbReference type="InterPro" id="IPR001229">
    <property type="entry name" value="Jacalin-like_lectin_dom"/>
</dbReference>
<dbReference type="InterPro" id="IPR033734">
    <property type="entry name" value="Jacalin-like_lectin_dom_plant"/>
</dbReference>
<dbReference type="InterPro" id="IPR036404">
    <property type="entry name" value="Jacalin-like_lectin_dom_sf"/>
</dbReference>